<dbReference type="InterPro" id="IPR055941">
    <property type="entry name" value="DUF7519"/>
</dbReference>
<evidence type="ECO:0000313" key="2">
    <source>
        <dbReference type="EMBL" id="UPM41711.1"/>
    </source>
</evidence>
<feature type="transmembrane region" description="Helical" evidence="1">
    <location>
        <begin position="144"/>
        <end position="163"/>
    </location>
</feature>
<dbReference type="AlphaFoldDB" id="A0A8T9ZYH2"/>
<feature type="transmembrane region" description="Helical" evidence="1">
    <location>
        <begin position="59"/>
        <end position="92"/>
    </location>
</feature>
<keyword evidence="1" id="KW-1133">Transmembrane helix</keyword>
<reference evidence="2" key="1">
    <citation type="submission" date="2022-04" db="EMBL/GenBank/DDBJ databases">
        <title>Halocatena sp. nov., isolated from a salt lake.</title>
        <authorList>
            <person name="Cui H.-L."/>
        </authorList>
    </citation>
    <scope>NUCLEOTIDE SEQUENCE</scope>
    <source>
        <strain evidence="2">AD-1</strain>
    </source>
</reference>
<name>A0A8T9ZYH2_9EURY</name>
<dbReference type="GeneID" id="71927750"/>
<protein>
    <submittedName>
        <fullName evidence="2">Uncharacterized protein</fullName>
    </submittedName>
</protein>
<evidence type="ECO:0000313" key="3">
    <source>
        <dbReference type="Proteomes" id="UP000831768"/>
    </source>
</evidence>
<dbReference type="EMBL" id="CP096019">
    <property type="protein sequence ID" value="UPM41711.1"/>
    <property type="molecule type" value="Genomic_DNA"/>
</dbReference>
<dbReference type="Pfam" id="PF24363">
    <property type="entry name" value="DUF7519"/>
    <property type="match status" value="1"/>
</dbReference>
<evidence type="ECO:0000256" key="1">
    <source>
        <dbReference type="SAM" id="Phobius"/>
    </source>
</evidence>
<dbReference type="KEGG" id="haad:MW046_06845"/>
<gene>
    <name evidence="2" type="ORF">MW046_06845</name>
</gene>
<accession>A0A8T9ZYH2</accession>
<keyword evidence="1" id="KW-0472">Membrane</keyword>
<keyword evidence="1" id="KW-0812">Transmembrane</keyword>
<feature type="transmembrane region" description="Helical" evidence="1">
    <location>
        <begin position="112"/>
        <end position="137"/>
    </location>
</feature>
<dbReference type="Proteomes" id="UP000831768">
    <property type="component" value="Chromosome"/>
</dbReference>
<organism evidence="2 3">
    <name type="scientific">Halocatena salina</name>
    <dbReference type="NCBI Taxonomy" id="2934340"/>
    <lineage>
        <taxon>Archaea</taxon>
        <taxon>Methanobacteriati</taxon>
        <taxon>Methanobacteriota</taxon>
        <taxon>Stenosarchaea group</taxon>
        <taxon>Halobacteria</taxon>
        <taxon>Halobacteriales</taxon>
        <taxon>Natronomonadaceae</taxon>
        <taxon>Halocatena</taxon>
    </lineage>
</organism>
<proteinExistence type="predicted"/>
<feature type="transmembrane region" description="Helical" evidence="1">
    <location>
        <begin position="20"/>
        <end position="47"/>
    </location>
</feature>
<dbReference type="RefSeq" id="WP_247992391.1">
    <property type="nucleotide sequence ID" value="NZ_CP096019.1"/>
</dbReference>
<keyword evidence="3" id="KW-1185">Reference proteome</keyword>
<sequence>MTTAVDTRPSQLGVGLSGLFAMGVVIATAVGISSLLLSLLGVFVLLIGTASGRDPVTTLGVGALVAGVVVAGLTGASPEALLLGTACLVLSWDTSLQATDLGRTLGRTADASRALTVHTAVTTLTAAVVTGIGYAVFRVADGEYPVTVLVLLLFGAVIVGAAYRG</sequence>